<dbReference type="RefSeq" id="WP_386404303.1">
    <property type="nucleotide sequence ID" value="NZ_JBHTJH010000004.1"/>
</dbReference>
<dbReference type="Proteomes" id="UP001596978">
    <property type="component" value="Unassembled WGS sequence"/>
</dbReference>
<dbReference type="InterPro" id="IPR032710">
    <property type="entry name" value="NTF2-like_dom_sf"/>
</dbReference>
<dbReference type="Pfam" id="PF14534">
    <property type="entry name" value="DUF4440"/>
    <property type="match status" value="1"/>
</dbReference>
<evidence type="ECO:0000313" key="2">
    <source>
        <dbReference type="EMBL" id="MFD0861386.1"/>
    </source>
</evidence>
<dbReference type="InterPro" id="IPR027843">
    <property type="entry name" value="DUF4440"/>
</dbReference>
<keyword evidence="3" id="KW-1185">Reference proteome</keyword>
<evidence type="ECO:0000259" key="1">
    <source>
        <dbReference type="Pfam" id="PF14534"/>
    </source>
</evidence>
<protein>
    <submittedName>
        <fullName evidence="2">YybH family protein</fullName>
    </submittedName>
</protein>
<gene>
    <name evidence="2" type="ORF">ACFQ1M_04140</name>
</gene>
<feature type="domain" description="DUF4440" evidence="1">
    <location>
        <begin position="31"/>
        <end position="146"/>
    </location>
</feature>
<dbReference type="PROSITE" id="PS51257">
    <property type="entry name" value="PROKAR_LIPOPROTEIN"/>
    <property type="match status" value="1"/>
</dbReference>
<sequence>MKRLALLLAFLTFISCEKTPETENTSDLKKIRAVSDNYVNGWLEGNKEKVLDCFDENAVIIPSGSVPINGKDAMTAFWFPRDSSTTKVTKYDLEILSIHVSKKLAYTLESGDLSFTYTKGDHQITKSSKSTATSIYSKDTNGDWKIIQRIWTDIK</sequence>
<dbReference type="EMBL" id="JBHTJH010000004">
    <property type="protein sequence ID" value="MFD0861386.1"/>
    <property type="molecule type" value="Genomic_DNA"/>
</dbReference>
<evidence type="ECO:0000313" key="3">
    <source>
        <dbReference type="Proteomes" id="UP001596978"/>
    </source>
</evidence>
<proteinExistence type="predicted"/>
<comment type="caution">
    <text evidence="2">The sequence shown here is derived from an EMBL/GenBank/DDBJ whole genome shotgun (WGS) entry which is preliminary data.</text>
</comment>
<name>A0ABW3CUD2_9FLAO</name>
<accession>A0ABW3CUD2</accession>
<dbReference type="Gene3D" id="3.10.450.50">
    <property type="match status" value="1"/>
</dbReference>
<reference evidence="3" key="1">
    <citation type="journal article" date="2019" name="Int. J. Syst. Evol. Microbiol.">
        <title>The Global Catalogue of Microorganisms (GCM) 10K type strain sequencing project: providing services to taxonomists for standard genome sequencing and annotation.</title>
        <authorList>
            <consortium name="The Broad Institute Genomics Platform"/>
            <consortium name="The Broad Institute Genome Sequencing Center for Infectious Disease"/>
            <person name="Wu L."/>
            <person name="Ma J."/>
        </authorList>
    </citation>
    <scope>NUCLEOTIDE SEQUENCE [LARGE SCALE GENOMIC DNA]</scope>
    <source>
        <strain evidence="3">CCUG 62952</strain>
    </source>
</reference>
<organism evidence="2 3">
    <name type="scientific">Sungkyunkwania multivorans</name>
    <dbReference type="NCBI Taxonomy" id="1173618"/>
    <lineage>
        <taxon>Bacteria</taxon>
        <taxon>Pseudomonadati</taxon>
        <taxon>Bacteroidota</taxon>
        <taxon>Flavobacteriia</taxon>
        <taxon>Flavobacteriales</taxon>
        <taxon>Flavobacteriaceae</taxon>
        <taxon>Sungkyunkwania</taxon>
    </lineage>
</organism>
<dbReference type="SUPFAM" id="SSF54427">
    <property type="entry name" value="NTF2-like"/>
    <property type="match status" value="1"/>
</dbReference>